<keyword evidence="2" id="KW-0695">RNA-directed DNA polymerase</keyword>
<gene>
    <name evidence="2" type="ORF">RF55_17329</name>
</gene>
<feature type="compositionally biased region" description="Basic and acidic residues" evidence="1">
    <location>
        <begin position="46"/>
        <end position="81"/>
    </location>
</feature>
<feature type="compositionally biased region" description="Basic and acidic residues" evidence="1">
    <location>
        <begin position="1"/>
        <end position="22"/>
    </location>
</feature>
<dbReference type="GO" id="GO:0003964">
    <property type="term" value="F:RNA-directed DNA polymerase activity"/>
    <property type="evidence" value="ECO:0007669"/>
    <property type="project" value="UniProtKB-KW"/>
</dbReference>
<dbReference type="PaxDb" id="67767-A0A0J7MW39"/>
<keyword evidence="2" id="KW-0808">Transferase</keyword>
<dbReference type="Proteomes" id="UP000036403">
    <property type="component" value="Unassembled WGS sequence"/>
</dbReference>
<evidence type="ECO:0000313" key="2">
    <source>
        <dbReference type="EMBL" id="KMQ84675.1"/>
    </source>
</evidence>
<proteinExistence type="predicted"/>
<name>A0A0J7MW39_LASNI</name>
<accession>A0A0J7MW39</accession>
<feature type="region of interest" description="Disordered" evidence="1">
    <location>
        <begin position="1"/>
        <end position="81"/>
    </location>
</feature>
<dbReference type="AlphaFoldDB" id="A0A0J7MW39"/>
<sequence>MEKKDRGREVKVEEGYGEEVGRIKGVAGSGKSEGKNTNRGDFNARTGEEGRWAEEEEQGKEKEGRKSKDKRINGEERRLSL</sequence>
<keyword evidence="3" id="KW-1185">Reference proteome</keyword>
<dbReference type="EMBL" id="LBMM01015762">
    <property type="protein sequence ID" value="KMQ84675.1"/>
    <property type="molecule type" value="Genomic_DNA"/>
</dbReference>
<organism evidence="2 3">
    <name type="scientific">Lasius niger</name>
    <name type="common">Black garden ant</name>
    <dbReference type="NCBI Taxonomy" id="67767"/>
    <lineage>
        <taxon>Eukaryota</taxon>
        <taxon>Metazoa</taxon>
        <taxon>Ecdysozoa</taxon>
        <taxon>Arthropoda</taxon>
        <taxon>Hexapoda</taxon>
        <taxon>Insecta</taxon>
        <taxon>Pterygota</taxon>
        <taxon>Neoptera</taxon>
        <taxon>Endopterygota</taxon>
        <taxon>Hymenoptera</taxon>
        <taxon>Apocrita</taxon>
        <taxon>Aculeata</taxon>
        <taxon>Formicoidea</taxon>
        <taxon>Formicidae</taxon>
        <taxon>Formicinae</taxon>
        <taxon>Lasius</taxon>
        <taxon>Lasius</taxon>
    </lineage>
</organism>
<evidence type="ECO:0000313" key="3">
    <source>
        <dbReference type="Proteomes" id="UP000036403"/>
    </source>
</evidence>
<keyword evidence="2" id="KW-0548">Nucleotidyltransferase</keyword>
<reference evidence="2 3" key="1">
    <citation type="submission" date="2015-04" db="EMBL/GenBank/DDBJ databases">
        <title>Lasius niger genome sequencing.</title>
        <authorList>
            <person name="Konorov E.A."/>
            <person name="Nikitin M.A."/>
            <person name="Kirill M.V."/>
            <person name="Chang P."/>
        </authorList>
    </citation>
    <scope>NUCLEOTIDE SEQUENCE [LARGE SCALE GENOMIC DNA]</scope>
    <source>
        <tissue evidence="2">Whole</tissue>
    </source>
</reference>
<evidence type="ECO:0000256" key="1">
    <source>
        <dbReference type="SAM" id="MobiDB-lite"/>
    </source>
</evidence>
<comment type="caution">
    <text evidence="2">The sequence shown here is derived from an EMBL/GenBank/DDBJ whole genome shotgun (WGS) entry which is preliminary data.</text>
</comment>
<protein>
    <submittedName>
        <fullName evidence="2">Reverse transcriptase-5</fullName>
    </submittedName>
</protein>